<feature type="region of interest" description="Disordered" evidence="2">
    <location>
        <begin position="839"/>
        <end position="900"/>
    </location>
</feature>
<keyword evidence="5" id="KW-1185">Reference proteome</keyword>
<evidence type="ECO:0000256" key="1">
    <source>
        <dbReference type="SAM" id="Coils"/>
    </source>
</evidence>
<dbReference type="Pfam" id="PF08683">
    <property type="entry name" value="CAMSAP_CKK"/>
    <property type="match status" value="1"/>
</dbReference>
<name>A0A9W7A6J1_9STRA</name>
<feature type="compositionally biased region" description="Polar residues" evidence="2">
    <location>
        <begin position="285"/>
        <end position="295"/>
    </location>
</feature>
<feature type="coiled-coil region" evidence="1">
    <location>
        <begin position="568"/>
        <end position="595"/>
    </location>
</feature>
<keyword evidence="1" id="KW-0175">Coiled coil</keyword>
<feature type="domain" description="CKK" evidence="3">
    <location>
        <begin position="1147"/>
        <end position="1287"/>
    </location>
</feature>
<feature type="compositionally biased region" description="Low complexity" evidence="2">
    <location>
        <begin position="525"/>
        <end position="538"/>
    </location>
</feature>
<reference evidence="4" key="1">
    <citation type="submission" date="2022-07" db="EMBL/GenBank/DDBJ databases">
        <title>Genome analysis of Parmales, a sister group of diatoms, reveals the evolutionary specialization of diatoms from phago-mixotrophs to photoautotrophs.</title>
        <authorList>
            <person name="Ban H."/>
            <person name="Sato S."/>
            <person name="Yoshikawa S."/>
            <person name="Kazumasa Y."/>
            <person name="Nakamura Y."/>
            <person name="Ichinomiya M."/>
            <person name="Saitoh K."/>
            <person name="Sato N."/>
            <person name="Blanc-Mathieu R."/>
            <person name="Endo H."/>
            <person name="Kuwata A."/>
            <person name="Ogata H."/>
        </authorList>
    </citation>
    <scope>NUCLEOTIDE SEQUENCE</scope>
</reference>
<accession>A0A9W7A6J1</accession>
<dbReference type="OrthoDB" id="2125658at2759"/>
<dbReference type="InterPro" id="IPR014797">
    <property type="entry name" value="CKK_CAMSAP"/>
</dbReference>
<evidence type="ECO:0000313" key="4">
    <source>
        <dbReference type="EMBL" id="GMH66584.1"/>
    </source>
</evidence>
<feature type="region of interest" description="Disordered" evidence="2">
    <location>
        <begin position="1065"/>
        <end position="1158"/>
    </location>
</feature>
<feature type="compositionally biased region" description="Basic and acidic residues" evidence="2">
    <location>
        <begin position="1081"/>
        <end position="1109"/>
    </location>
</feature>
<feature type="compositionally biased region" description="Basic and acidic residues" evidence="2">
    <location>
        <begin position="964"/>
        <end position="977"/>
    </location>
</feature>
<dbReference type="InterPro" id="IPR038209">
    <property type="entry name" value="CKK_dom_sf"/>
</dbReference>
<dbReference type="InterPro" id="IPR011033">
    <property type="entry name" value="PRC_barrel-like_sf"/>
</dbReference>
<dbReference type="SMART" id="SM01051">
    <property type="entry name" value="CAMSAP_CKK"/>
    <property type="match status" value="1"/>
</dbReference>
<feature type="region of interest" description="Disordered" evidence="2">
    <location>
        <begin position="285"/>
        <end position="326"/>
    </location>
</feature>
<evidence type="ECO:0000313" key="5">
    <source>
        <dbReference type="Proteomes" id="UP001165082"/>
    </source>
</evidence>
<feature type="region of interest" description="Disordered" evidence="2">
    <location>
        <begin position="945"/>
        <end position="987"/>
    </location>
</feature>
<dbReference type="Gene3D" id="3.10.20.360">
    <property type="entry name" value="CKK domain"/>
    <property type="match status" value="1"/>
</dbReference>
<dbReference type="PROSITE" id="PS51508">
    <property type="entry name" value="CKK"/>
    <property type="match status" value="1"/>
</dbReference>
<feature type="region of interest" description="Disordered" evidence="2">
    <location>
        <begin position="607"/>
        <end position="721"/>
    </location>
</feature>
<dbReference type="EMBL" id="BRXZ01002622">
    <property type="protein sequence ID" value="GMH66584.1"/>
    <property type="molecule type" value="Genomic_DNA"/>
</dbReference>
<dbReference type="GO" id="GO:0008017">
    <property type="term" value="F:microtubule binding"/>
    <property type="evidence" value="ECO:0007669"/>
    <property type="project" value="InterPro"/>
</dbReference>
<comment type="caution">
    <text evidence="4">The sequence shown here is derived from an EMBL/GenBank/DDBJ whole genome shotgun (WGS) entry which is preliminary data.</text>
</comment>
<feature type="compositionally biased region" description="Basic and acidic residues" evidence="2">
    <location>
        <begin position="1119"/>
        <end position="1129"/>
    </location>
</feature>
<feature type="compositionally biased region" description="Low complexity" evidence="2">
    <location>
        <begin position="852"/>
        <end position="865"/>
    </location>
</feature>
<gene>
    <name evidence="4" type="ORF">TrRE_jg7155</name>
</gene>
<dbReference type="SUPFAM" id="SSF50346">
    <property type="entry name" value="PRC-barrel domain"/>
    <property type="match status" value="1"/>
</dbReference>
<proteinExistence type="predicted"/>
<feature type="compositionally biased region" description="Acidic residues" evidence="2">
    <location>
        <begin position="625"/>
        <end position="647"/>
    </location>
</feature>
<feature type="compositionally biased region" description="Polar residues" evidence="2">
    <location>
        <begin position="680"/>
        <end position="690"/>
    </location>
</feature>
<feature type="region of interest" description="Disordered" evidence="2">
    <location>
        <begin position="448"/>
        <end position="473"/>
    </location>
</feature>
<feature type="region of interest" description="Disordered" evidence="2">
    <location>
        <begin position="525"/>
        <end position="546"/>
    </location>
</feature>
<feature type="compositionally biased region" description="Basic and acidic residues" evidence="2">
    <location>
        <begin position="871"/>
        <end position="900"/>
    </location>
</feature>
<feature type="compositionally biased region" description="Polar residues" evidence="2">
    <location>
        <begin position="607"/>
        <end position="618"/>
    </location>
</feature>
<protein>
    <recommendedName>
        <fullName evidence="3">CKK domain-containing protein</fullName>
    </recommendedName>
</protein>
<evidence type="ECO:0000259" key="3">
    <source>
        <dbReference type="PROSITE" id="PS51508"/>
    </source>
</evidence>
<sequence>MNDDTFLLSQLTSFRSIITSTPDDPTLSFSVVFSSACSDVSIAVHFHAQCDSDVATCTLYDPSVGSSASFLSMRGLQLHMLACFTRGGIGNGSSLSAPTASASFSTNNSEVPSSSIVTAVVVVTPDILEPSQISDLAEKLEAVRKRDKSSQIARKRAEIEQLKRKFDPVQFPKGAPDCGAYGDEKENDENGVNAGETDPDPTPVPAPAPAPAHAPDPAPTLNWLTQLETEPTATTSPSNSYNPSLYHPPNNEESYASFSSNVLTGSVAHDPLNSSLNELSALGNSIRSPSRSSAVANLPTVVDTSPVQSPRKERRDMQPPLSESLLSTEGKLLKSMSDPLDMYGVRAYELLKQQAIKREAPAAAVRAPLSPMAKSLEDFRNFTKQLDDEQTHFNEGIHVDVEPPVEAPVPSFNYEVGEVNVVRDSYTPTKSSAMADYMMAKHMVETKAAERQQQQQQQEEVGGVSGADSPFREMYSPTKASMMAEYKVAREVVEMNADAEVTFEEEEEEEEEEARHPPLQTFITAPASPAAAPPSRVSPTRDSYSPSKASAMAEYKVAKQAVESAPEADVSDSDIEALKAEMQDLRSQLSGVTSAVVTVAKELTGVRTVTQSLPSPSIQDHEYQYQDEEEGDSGEFGDDDDDDDGDGDGGFLIQQALEREMADGMMRMSQEKSVRASGGSLKSTLPSSLRSSRDYGVGASRDDAIPPPPPTPPTNAMEDVMGSIPNFDFRRSSLDVAAATRDLEEWGGDQSEGFSVKVTGLDLTIKNVRFPDALNESVSEALNLPSPPRRGLGEVEDEGVTTNVRTIEEKVKAVMNQAKRGGGVGKALGLSVDERGWKEGIRRGGSARQSVDNSMTMDDTMDNTMFSPEAKTTEEREAKVLRRGMRKEEREARGERERRAMEERRQAFNAVFGKGAAGAGAKAAGLTMEGVTTGGRGGGFDVLLPPQPPVQVSNVRQSRKKARERAEREKEKDKERAPLFPEDDDEDFDPACLTLDNFVGTSRGVDMMAPASTAGSSRMMELQAQLPGSTFRGGVIKMVEPPRVPTPARGSPDAGIRRGIRGGLVMEMSPGFGGAKGGKGKRGEMFSKFRERKIREEEERKKRVEDRVLGGENSPTKWEPPRQADEKIKSKGRGIGGGRWRQGPSSTAASSAPMVRGGNSKSVRNAISMVCLAGAHVTAERERALQAVELAAREAGGGGGRMVILLSKGATNLAYRGLYVSSPDGTRAKKVEGWGPRVLEAKSKVLKEFYRFNTGKKTFQELGNRTFGGTVDAVSLDPTELRKRGGA</sequence>
<organism evidence="4 5">
    <name type="scientific">Triparma retinervis</name>
    <dbReference type="NCBI Taxonomy" id="2557542"/>
    <lineage>
        <taxon>Eukaryota</taxon>
        <taxon>Sar</taxon>
        <taxon>Stramenopiles</taxon>
        <taxon>Ochrophyta</taxon>
        <taxon>Bolidophyceae</taxon>
        <taxon>Parmales</taxon>
        <taxon>Triparmaceae</taxon>
        <taxon>Triparma</taxon>
    </lineage>
</organism>
<evidence type="ECO:0000256" key="2">
    <source>
        <dbReference type="SAM" id="MobiDB-lite"/>
    </source>
</evidence>
<feature type="compositionally biased region" description="Pro residues" evidence="2">
    <location>
        <begin position="200"/>
        <end position="218"/>
    </location>
</feature>
<dbReference type="Proteomes" id="UP001165082">
    <property type="component" value="Unassembled WGS sequence"/>
</dbReference>
<feature type="region of interest" description="Disordered" evidence="2">
    <location>
        <begin position="167"/>
        <end position="220"/>
    </location>
</feature>